<dbReference type="EMBL" id="JAQQAF010000009">
    <property type="protein sequence ID" value="KAJ8461316.1"/>
    <property type="molecule type" value="Genomic_DNA"/>
</dbReference>
<accession>A0AAV8P440</accession>
<dbReference type="PROSITE" id="PS51257">
    <property type="entry name" value="PROKAR_LIPOPROTEIN"/>
    <property type="match status" value="1"/>
</dbReference>
<evidence type="ECO:0000313" key="2">
    <source>
        <dbReference type="EMBL" id="KAJ8461316.1"/>
    </source>
</evidence>
<organism evidence="2 3">
    <name type="scientific">Ensete ventricosum</name>
    <name type="common">Abyssinian banana</name>
    <name type="synonym">Musa ensete</name>
    <dbReference type="NCBI Taxonomy" id="4639"/>
    <lineage>
        <taxon>Eukaryota</taxon>
        <taxon>Viridiplantae</taxon>
        <taxon>Streptophyta</taxon>
        <taxon>Embryophyta</taxon>
        <taxon>Tracheophyta</taxon>
        <taxon>Spermatophyta</taxon>
        <taxon>Magnoliopsida</taxon>
        <taxon>Liliopsida</taxon>
        <taxon>Zingiberales</taxon>
        <taxon>Musaceae</taxon>
        <taxon>Ensete</taxon>
    </lineage>
</organism>
<feature type="transmembrane region" description="Helical" evidence="1">
    <location>
        <begin position="7"/>
        <end position="31"/>
    </location>
</feature>
<sequence>MFRCVRSIVLLVGWILFLVFGLIGLSCSAVVVFDEILDLTASQFERLGTEIWIHFSILLLLDRLASVSRVLLGLTGFSCSVIVCCLG</sequence>
<comment type="caution">
    <text evidence="2">The sequence shown here is derived from an EMBL/GenBank/DDBJ whole genome shotgun (WGS) entry which is preliminary data.</text>
</comment>
<evidence type="ECO:0000256" key="1">
    <source>
        <dbReference type="SAM" id="Phobius"/>
    </source>
</evidence>
<keyword evidence="1" id="KW-0472">Membrane</keyword>
<proteinExistence type="predicted"/>
<name>A0AAV8P440_ENSVE</name>
<keyword evidence="1" id="KW-0812">Transmembrane</keyword>
<gene>
    <name evidence="2" type="ORF">OPV22_034242</name>
</gene>
<keyword evidence="3" id="KW-1185">Reference proteome</keyword>
<protein>
    <submittedName>
        <fullName evidence="2">Uncharacterized protein</fullName>
    </submittedName>
</protein>
<dbReference type="Proteomes" id="UP001222027">
    <property type="component" value="Unassembled WGS sequence"/>
</dbReference>
<keyword evidence="1" id="KW-1133">Transmembrane helix</keyword>
<reference evidence="2 3" key="1">
    <citation type="submission" date="2022-12" db="EMBL/GenBank/DDBJ databases">
        <title>Chromosome-scale assembly of the Ensete ventricosum genome.</title>
        <authorList>
            <person name="Dussert Y."/>
            <person name="Stocks J."/>
            <person name="Wendawek A."/>
            <person name="Woldeyes F."/>
            <person name="Nichols R.A."/>
            <person name="Borrell J.S."/>
        </authorList>
    </citation>
    <scope>NUCLEOTIDE SEQUENCE [LARGE SCALE GENOMIC DNA]</scope>
    <source>
        <strain evidence="3">cv. Maze</strain>
        <tissue evidence="2">Seeds</tissue>
    </source>
</reference>
<evidence type="ECO:0000313" key="3">
    <source>
        <dbReference type="Proteomes" id="UP001222027"/>
    </source>
</evidence>
<dbReference type="AlphaFoldDB" id="A0AAV8P440"/>